<feature type="domain" description="PCI" evidence="2">
    <location>
        <begin position="148"/>
        <end position="228"/>
    </location>
</feature>
<comment type="similarity">
    <text evidence="1">Belongs to the CSN12 family.</text>
</comment>
<dbReference type="EMBL" id="BTGB01000003">
    <property type="protein sequence ID" value="GMM46428.1"/>
    <property type="molecule type" value="Genomic_DNA"/>
</dbReference>
<evidence type="ECO:0000256" key="1">
    <source>
        <dbReference type="ARBA" id="ARBA00025771"/>
    </source>
</evidence>
<reference evidence="3 4" key="1">
    <citation type="journal article" date="2023" name="Elife">
        <title>Identification of key yeast species and microbe-microbe interactions impacting larval growth of Drosophila in the wild.</title>
        <authorList>
            <person name="Mure A."/>
            <person name="Sugiura Y."/>
            <person name="Maeda R."/>
            <person name="Honda K."/>
            <person name="Sakurai N."/>
            <person name="Takahashi Y."/>
            <person name="Watada M."/>
            <person name="Katoh T."/>
            <person name="Gotoh A."/>
            <person name="Gotoh Y."/>
            <person name="Taniguchi I."/>
            <person name="Nakamura K."/>
            <person name="Hayashi T."/>
            <person name="Katayama T."/>
            <person name="Uemura T."/>
            <person name="Hattori Y."/>
        </authorList>
    </citation>
    <scope>NUCLEOTIDE SEQUENCE [LARGE SCALE GENOMIC DNA]</scope>
    <source>
        <strain evidence="3 4">PK-24</strain>
    </source>
</reference>
<gene>
    <name evidence="3" type="ORF">DAPK24_030030</name>
</gene>
<accession>A0AAV5R4F7</accession>
<organism evidence="3 4">
    <name type="scientific">Pichia kluyveri</name>
    <name type="common">Yeast</name>
    <dbReference type="NCBI Taxonomy" id="36015"/>
    <lineage>
        <taxon>Eukaryota</taxon>
        <taxon>Fungi</taxon>
        <taxon>Dikarya</taxon>
        <taxon>Ascomycota</taxon>
        <taxon>Saccharomycotina</taxon>
        <taxon>Pichiomycetes</taxon>
        <taxon>Pichiales</taxon>
        <taxon>Pichiaceae</taxon>
        <taxon>Pichia</taxon>
    </lineage>
</organism>
<evidence type="ECO:0000259" key="2">
    <source>
        <dbReference type="Pfam" id="PF01399"/>
    </source>
</evidence>
<dbReference type="AlphaFoldDB" id="A0AAV5R4F7"/>
<evidence type="ECO:0000313" key="4">
    <source>
        <dbReference type="Proteomes" id="UP001378960"/>
    </source>
</evidence>
<dbReference type="GO" id="GO:0008541">
    <property type="term" value="C:proteasome regulatory particle, lid subcomplex"/>
    <property type="evidence" value="ECO:0007669"/>
    <property type="project" value="UniProtKB-ARBA"/>
</dbReference>
<keyword evidence="4" id="KW-1185">Reference proteome</keyword>
<comment type="caution">
    <text evidence="3">The sequence shown here is derived from an EMBL/GenBank/DDBJ whole genome shotgun (WGS) entry which is preliminary data.</text>
</comment>
<dbReference type="SUPFAM" id="SSF46785">
    <property type="entry name" value="Winged helix' DNA-binding domain"/>
    <property type="match status" value="1"/>
</dbReference>
<dbReference type="PANTHER" id="PTHR12732:SF0">
    <property type="entry name" value="PCI DOMAIN-CONTAINING PROTEIN 2"/>
    <property type="match status" value="1"/>
</dbReference>
<evidence type="ECO:0000313" key="3">
    <source>
        <dbReference type="EMBL" id="GMM46428.1"/>
    </source>
</evidence>
<dbReference type="Gene3D" id="1.10.10.10">
    <property type="entry name" value="Winged helix-like DNA-binding domain superfamily/Winged helix DNA-binding domain"/>
    <property type="match status" value="1"/>
</dbReference>
<dbReference type="InterPro" id="IPR045114">
    <property type="entry name" value="Csn12-like"/>
</dbReference>
<dbReference type="InterPro" id="IPR000717">
    <property type="entry name" value="PCI_dom"/>
</dbReference>
<dbReference type="InterPro" id="IPR036388">
    <property type="entry name" value="WH-like_DNA-bd_sf"/>
</dbReference>
<protein>
    <recommendedName>
        <fullName evidence="2">PCI domain-containing protein</fullName>
    </recommendedName>
</protein>
<dbReference type="Pfam" id="PF01399">
    <property type="entry name" value="PCI"/>
    <property type="match status" value="1"/>
</dbReference>
<dbReference type="InterPro" id="IPR036390">
    <property type="entry name" value="WH_DNA-bd_sf"/>
</dbReference>
<dbReference type="GO" id="GO:0003690">
    <property type="term" value="F:double-stranded DNA binding"/>
    <property type="evidence" value="ECO:0007669"/>
    <property type="project" value="InterPro"/>
</dbReference>
<dbReference type="GO" id="GO:0003723">
    <property type="term" value="F:RNA binding"/>
    <property type="evidence" value="ECO:0007669"/>
    <property type="project" value="InterPro"/>
</dbReference>
<sequence>MNDTITLQRQLKESLQIQEDEELNIDKIQNIASKLIHHHLSNNRVSAARAVILVIESICQPMGQLSYQYGRVCIREGKYQKAYTLFNNIGYINWKILVYLLPLEYLINNKLPNDLIWEKYPILFPLKPLFNAIKSHNVKLFKSLINYNAQWLNKIHLLSLYKQLINPIRIINLKKISMNYPKHIIPISIIANVNNEPITSTECYISQMINSGKVRGYISHSHCVIVLSKQSPFSI</sequence>
<dbReference type="PANTHER" id="PTHR12732">
    <property type="entry name" value="UNCHARACTERIZED PROTEASOME COMPONENT REGION PCI-CONTAINING"/>
    <property type="match status" value="1"/>
</dbReference>
<dbReference type="Proteomes" id="UP001378960">
    <property type="component" value="Unassembled WGS sequence"/>
</dbReference>
<name>A0AAV5R4F7_PICKL</name>
<proteinExistence type="inferred from homology"/>